<dbReference type="Pfam" id="PF04055">
    <property type="entry name" value="Radical_SAM"/>
    <property type="match status" value="1"/>
</dbReference>
<dbReference type="Proteomes" id="UP000295493">
    <property type="component" value="Unassembled WGS sequence"/>
</dbReference>
<dbReference type="InterPro" id="IPR050377">
    <property type="entry name" value="Radical_SAM_PqqE_MftC-like"/>
</dbReference>
<dbReference type="CDD" id="cd01335">
    <property type="entry name" value="Radical_SAM"/>
    <property type="match status" value="1"/>
</dbReference>
<dbReference type="GO" id="GO:0051536">
    <property type="term" value="F:iron-sulfur cluster binding"/>
    <property type="evidence" value="ECO:0007669"/>
    <property type="project" value="UniProtKB-KW"/>
</dbReference>
<dbReference type="SFLD" id="SFLDG01067">
    <property type="entry name" value="SPASM/twitch_domain_containing"/>
    <property type="match status" value="1"/>
</dbReference>
<keyword evidence="5" id="KW-0411">Iron-sulfur</keyword>
<evidence type="ECO:0000256" key="1">
    <source>
        <dbReference type="ARBA" id="ARBA00001966"/>
    </source>
</evidence>
<comment type="cofactor">
    <cofactor evidence="1">
        <name>[4Fe-4S] cluster</name>
        <dbReference type="ChEBI" id="CHEBI:49883"/>
    </cofactor>
</comment>
<evidence type="ECO:0000256" key="4">
    <source>
        <dbReference type="ARBA" id="ARBA00023004"/>
    </source>
</evidence>
<dbReference type="GO" id="GO:0003824">
    <property type="term" value="F:catalytic activity"/>
    <property type="evidence" value="ECO:0007669"/>
    <property type="project" value="InterPro"/>
</dbReference>
<dbReference type="OrthoDB" id="9782387at2"/>
<name>A0A4R6FFQ4_9SPHN</name>
<evidence type="ECO:0000256" key="2">
    <source>
        <dbReference type="ARBA" id="ARBA00022691"/>
    </source>
</evidence>
<gene>
    <name evidence="7" type="ORF">EV664_11219</name>
</gene>
<dbReference type="InterPro" id="IPR058240">
    <property type="entry name" value="rSAM_sf"/>
</dbReference>
<evidence type="ECO:0000313" key="8">
    <source>
        <dbReference type="Proteomes" id="UP000295493"/>
    </source>
</evidence>
<dbReference type="PANTHER" id="PTHR11228:SF7">
    <property type="entry name" value="PQQA PEPTIDE CYCLASE"/>
    <property type="match status" value="1"/>
</dbReference>
<evidence type="ECO:0000256" key="5">
    <source>
        <dbReference type="ARBA" id="ARBA00023014"/>
    </source>
</evidence>
<dbReference type="EMBL" id="SNWD01000012">
    <property type="protein sequence ID" value="TDN79540.1"/>
    <property type="molecule type" value="Genomic_DNA"/>
</dbReference>
<dbReference type="AlphaFoldDB" id="A0A4R6FFQ4"/>
<dbReference type="SFLD" id="SFLDS00029">
    <property type="entry name" value="Radical_SAM"/>
    <property type="match status" value="1"/>
</dbReference>
<keyword evidence="2" id="KW-0949">S-adenosyl-L-methionine</keyword>
<dbReference type="Gene3D" id="3.20.20.70">
    <property type="entry name" value="Aldolase class I"/>
    <property type="match status" value="1"/>
</dbReference>
<evidence type="ECO:0000313" key="7">
    <source>
        <dbReference type="EMBL" id="TDN79540.1"/>
    </source>
</evidence>
<dbReference type="InterPro" id="IPR007197">
    <property type="entry name" value="rSAM"/>
</dbReference>
<dbReference type="SUPFAM" id="SSF102114">
    <property type="entry name" value="Radical SAM enzymes"/>
    <property type="match status" value="1"/>
</dbReference>
<sequence length="696" mass="75021">MLETGIISGSNLSPFETAFEQARLLLETEGVAGIGAALALVETAPIETPGLTKILARSVSLLLDAFRSDPLAPEAYRAMAATPASLASQMFDLTLEGVFGNGERDVRAINQIGLLTLVGLLSSAGAHEQAALLLAQAREHRSGNPALTKAGWVARCRWAGCSAAFADHLEPAAVDFADAGAAQARVDTAPLDLVAHRGRIRFALEADDLEAADGFAGAALSLPVGDSDKMVLVPDLALLVAVHAASGDLAGIEADRLRWAFGVSPGIATAAAQAIEWRMGESGLPFLDTAEAERAATLLRSFVAPAKVPVITGYPMRDGKPHVDIVWLEITNHCNQKCTFCPDMFREDARTWLPLEKVKNLIDQLADTISVGSMQLNAYGEPLLHPNIAEILAYIRERKLPFPTFFTSHGMTLVDKKLQQLSGNYPAGIAISLHNDSQQSYEATRSHKIGDYETLVARVSALMRQMAFERAPSHLRLYQMVSNGAEDQRVDELTRSAFPDTAGRMAKHVRKWEAIAAEIAASAPREARARAVTNSDDAIHRAFTEASHGDRNHLPILIWVDADGMEQHAFMSARPVGTYANLLLEYDPRWAVERRLVTDNSCGFTATPSLAIFATGRLGICCLDLNSTATFGALDDFDTLHDALTSPEALRLFAQLANGVAASRGCQICLGGTERHCESKRLPRPTRPAGHFREGV</sequence>
<proteinExistence type="predicted"/>
<protein>
    <submittedName>
        <fullName evidence="7">MoaA/NifB/PqqE/SkfB family radical SAM enzyme</fullName>
    </submittedName>
</protein>
<feature type="domain" description="Radical SAM core" evidence="6">
    <location>
        <begin position="329"/>
        <end position="456"/>
    </location>
</feature>
<dbReference type="PANTHER" id="PTHR11228">
    <property type="entry name" value="RADICAL SAM DOMAIN PROTEIN"/>
    <property type="match status" value="1"/>
</dbReference>
<comment type="caution">
    <text evidence="7">The sequence shown here is derived from an EMBL/GenBank/DDBJ whole genome shotgun (WGS) entry which is preliminary data.</text>
</comment>
<organism evidence="7 8">
    <name type="scientific">Stakelama pacifica</name>
    <dbReference type="NCBI Taxonomy" id="517720"/>
    <lineage>
        <taxon>Bacteria</taxon>
        <taxon>Pseudomonadati</taxon>
        <taxon>Pseudomonadota</taxon>
        <taxon>Alphaproteobacteria</taxon>
        <taxon>Sphingomonadales</taxon>
        <taxon>Sphingomonadaceae</taxon>
        <taxon>Stakelama</taxon>
    </lineage>
</organism>
<keyword evidence="3" id="KW-0479">Metal-binding</keyword>
<keyword evidence="8" id="KW-1185">Reference proteome</keyword>
<keyword evidence="4" id="KW-0408">Iron</keyword>
<dbReference type="GO" id="GO:0046872">
    <property type="term" value="F:metal ion binding"/>
    <property type="evidence" value="ECO:0007669"/>
    <property type="project" value="UniProtKB-KW"/>
</dbReference>
<accession>A0A4R6FFQ4</accession>
<reference evidence="7 8" key="1">
    <citation type="submission" date="2019-03" db="EMBL/GenBank/DDBJ databases">
        <title>Genomic Encyclopedia of Type Strains, Phase IV (KMG-IV): sequencing the most valuable type-strain genomes for metagenomic binning, comparative biology and taxonomic classification.</title>
        <authorList>
            <person name="Goeker M."/>
        </authorList>
    </citation>
    <scope>NUCLEOTIDE SEQUENCE [LARGE SCALE GENOMIC DNA]</scope>
    <source>
        <strain evidence="7 8">DSM 25059</strain>
    </source>
</reference>
<evidence type="ECO:0000259" key="6">
    <source>
        <dbReference type="Pfam" id="PF04055"/>
    </source>
</evidence>
<evidence type="ECO:0000256" key="3">
    <source>
        <dbReference type="ARBA" id="ARBA00022723"/>
    </source>
</evidence>
<dbReference type="InterPro" id="IPR013785">
    <property type="entry name" value="Aldolase_TIM"/>
</dbReference>